<sequence>MANRKNLTLFLVSARRSAVVAAAWLTVLVSAPAVAAPGDRSSPEAEGRAAVSAKTAYSSCTGGQWTQVHWYVTPFWTASYQYRVASGVSVRWRWFSAGVPPYWEGSFTGVATIWTPPSGYTSLEFLCSQSSTVAITPA</sequence>
<evidence type="ECO:0008006" key="4">
    <source>
        <dbReference type="Google" id="ProtNLM"/>
    </source>
</evidence>
<dbReference type="RefSeq" id="WP_310369322.1">
    <property type="nucleotide sequence ID" value="NZ_JAVDYB010000001.1"/>
</dbReference>
<protein>
    <recommendedName>
        <fullName evidence="4">Secreted protein</fullName>
    </recommendedName>
</protein>
<keyword evidence="1" id="KW-0732">Signal</keyword>
<evidence type="ECO:0000256" key="1">
    <source>
        <dbReference type="SAM" id="SignalP"/>
    </source>
</evidence>
<dbReference type="Proteomes" id="UP001183643">
    <property type="component" value="Unassembled WGS sequence"/>
</dbReference>
<dbReference type="AlphaFoldDB" id="A0AAE4CAL3"/>
<feature type="signal peptide" evidence="1">
    <location>
        <begin position="1"/>
        <end position="35"/>
    </location>
</feature>
<organism evidence="2 3">
    <name type="scientific">Catenuloplanes atrovinosus</name>
    <dbReference type="NCBI Taxonomy" id="137266"/>
    <lineage>
        <taxon>Bacteria</taxon>
        <taxon>Bacillati</taxon>
        <taxon>Actinomycetota</taxon>
        <taxon>Actinomycetes</taxon>
        <taxon>Micromonosporales</taxon>
        <taxon>Micromonosporaceae</taxon>
        <taxon>Catenuloplanes</taxon>
    </lineage>
</organism>
<gene>
    <name evidence="2" type="ORF">J2S41_003900</name>
</gene>
<keyword evidence="3" id="KW-1185">Reference proteome</keyword>
<feature type="chain" id="PRO_5042297864" description="Secreted protein" evidence="1">
    <location>
        <begin position="36"/>
        <end position="138"/>
    </location>
</feature>
<evidence type="ECO:0000313" key="3">
    <source>
        <dbReference type="Proteomes" id="UP001183643"/>
    </source>
</evidence>
<proteinExistence type="predicted"/>
<name>A0AAE4CAL3_9ACTN</name>
<reference evidence="2" key="1">
    <citation type="submission" date="2023-07" db="EMBL/GenBank/DDBJ databases">
        <title>Sequencing the genomes of 1000 actinobacteria strains.</title>
        <authorList>
            <person name="Klenk H.-P."/>
        </authorList>
    </citation>
    <scope>NUCLEOTIDE SEQUENCE</scope>
    <source>
        <strain evidence="2">DSM 44707</strain>
    </source>
</reference>
<evidence type="ECO:0000313" key="2">
    <source>
        <dbReference type="EMBL" id="MDR7277122.1"/>
    </source>
</evidence>
<dbReference type="EMBL" id="JAVDYB010000001">
    <property type="protein sequence ID" value="MDR7277122.1"/>
    <property type="molecule type" value="Genomic_DNA"/>
</dbReference>
<accession>A0AAE4CAL3</accession>
<comment type="caution">
    <text evidence="2">The sequence shown here is derived from an EMBL/GenBank/DDBJ whole genome shotgun (WGS) entry which is preliminary data.</text>
</comment>